<dbReference type="EMBL" id="ATBP01003017">
    <property type="protein sequence ID" value="ETR65257.1"/>
    <property type="molecule type" value="Genomic_DNA"/>
</dbReference>
<sequence>YITNSNITTTGDLKIDAQNTSTIDAINTSVTTTGDTGVGVSLAFNIIGWESQNVLFNTIDALIGTSIGNAQPDEVKAYILDTELDITGNLSLSAISQAQLTASVSNASTSAASALMNASGIAVSGILASNMMNSLADAYINYTGDQGIVKAGMITISAKDDAAISATTDMKAISSTTNDGGASILGGLVDAFTSEYNYSSKSGAQVIKTNDIVRVASDHTAGAVTKGIYKYIGTEQSIDLTTEDFSNQSSWERITRTNASDTIPNIGNVTDSDSQAFGGLVVRNDVRSE</sequence>
<evidence type="ECO:0000313" key="2">
    <source>
        <dbReference type="Proteomes" id="UP000189670"/>
    </source>
</evidence>
<feature type="non-terminal residue" evidence="1">
    <location>
        <position position="289"/>
    </location>
</feature>
<reference evidence="2" key="1">
    <citation type="submission" date="2012-11" db="EMBL/GenBank/DDBJ databases">
        <authorList>
            <person name="Lucero-Rivera Y.E."/>
            <person name="Tovar-Ramirez D."/>
        </authorList>
    </citation>
    <scope>NUCLEOTIDE SEQUENCE [LARGE SCALE GENOMIC DNA]</scope>
    <source>
        <strain evidence="2">Araruama</strain>
    </source>
</reference>
<feature type="non-terminal residue" evidence="1">
    <location>
        <position position="1"/>
    </location>
</feature>
<dbReference type="Proteomes" id="UP000189670">
    <property type="component" value="Unassembled WGS sequence"/>
</dbReference>
<protein>
    <submittedName>
        <fullName evidence="1">Uncharacterized protein</fullName>
    </submittedName>
</protein>
<evidence type="ECO:0000313" key="1">
    <source>
        <dbReference type="EMBL" id="ETR65257.1"/>
    </source>
</evidence>
<name>A0A1V1NRQ4_9BACT</name>
<gene>
    <name evidence="1" type="ORF">OMM_14544</name>
</gene>
<organism evidence="1 2">
    <name type="scientific">Candidatus Magnetoglobus multicellularis str. Araruama</name>
    <dbReference type="NCBI Taxonomy" id="890399"/>
    <lineage>
        <taxon>Bacteria</taxon>
        <taxon>Pseudomonadati</taxon>
        <taxon>Thermodesulfobacteriota</taxon>
        <taxon>Desulfobacteria</taxon>
        <taxon>Desulfobacterales</taxon>
        <taxon>Desulfobacteraceae</taxon>
        <taxon>Candidatus Magnetoglobus</taxon>
    </lineage>
</organism>
<accession>A0A1V1NRQ4</accession>
<comment type="caution">
    <text evidence="1">The sequence shown here is derived from an EMBL/GenBank/DDBJ whole genome shotgun (WGS) entry which is preliminary data.</text>
</comment>
<proteinExistence type="predicted"/>
<dbReference type="AlphaFoldDB" id="A0A1V1NRQ4"/>